<sequence length="61" mass="6970">METSQGNGIFFLSIPAVSTYMHFWFSWGLTIMWLLTRAQMPLYTVPAWFILSAAEGSVPRL</sequence>
<protein>
    <submittedName>
        <fullName evidence="2">Uncharacterized protein</fullName>
    </submittedName>
</protein>
<dbReference type="AlphaFoldDB" id="A0AB35YU26"/>
<dbReference type="RefSeq" id="WP_342687452.1">
    <property type="nucleotide sequence ID" value="NZ_JAZBJM010000006.1"/>
</dbReference>
<accession>A0AB35YU26</accession>
<keyword evidence="5" id="KW-1185">Reference proteome</keyword>
<dbReference type="Proteomes" id="UP001390963">
    <property type="component" value="Unassembled WGS sequence"/>
</dbReference>
<proteinExistence type="predicted"/>
<keyword evidence="1" id="KW-1133">Transmembrane helix</keyword>
<evidence type="ECO:0000313" key="2">
    <source>
        <dbReference type="EMBL" id="MEM0518679.1"/>
    </source>
</evidence>
<name>A0AB35YU26_9FLAO</name>
<evidence type="ECO:0000313" key="3">
    <source>
        <dbReference type="EMBL" id="MEM0573725.1"/>
    </source>
</evidence>
<reference evidence="2 5" key="1">
    <citation type="submission" date="2024-01" db="EMBL/GenBank/DDBJ databases">
        <title>Aequorivita flavus sp. nov., isolated from deep-sea sediment.</title>
        <authorList>
            <person name="Chen X."/>
        </authorList>
    </citation>
    <scope>NUCLEOTIDE SEQUENCE</scope>
    <source>
        <strain evidence="2">MCCC 1A16923</strain>
        <strain evidence="3 5">MCCC 1A16935</strain>
    </source>
</reference>
<comment type="caution">
    <text evidence="2">The sequence shown here is derived from an EMBL/GenBank/DDBJ whole genome shotgun (WGS) entry which is preliminary data.</text>
</comment>
<evidence type="ECO:0000313" key="5">
    <source>
        <dbReference type="Proteomes" id="UP001390963"/>
    </source>
</evidence>
<dbReference type="EMBL" id="JAZBJM010000006">
    <property type="protein sequence ID" value="MEM0518679.1"/>
    <property type="molecule type" value="Genomic_DNA"/>
</dbReference>
<keyword evidence="1" id="KW-0472">Membrane</keyword>
<evidence type="ECO:0000313" key="4">
    <source>
        <dbReference type="Proteomes" id="UP001388259"/>
    </source>
</evidence>
<evidence type="ECO:0000256" key="1">
    <source>
        <dbReference type="SAM" id="Phobius"/>
    </source>
</evidence>
<feature type="transmembrane region" description="Helical" evidence="1">
    <location>
        <begin position="12"/>
        <end position="35"/>
    </location>
</feature>
<keyword evidence="1" id="KW-0812">Transmembrane</keyword>
<gene>
    <name evidence="3" type="ORF">VZD24_09370</name>
    <name evidence="2" type="ORF">VZD85_09975</name>
</gene>
<organism evidence="2 4">
    <name type="scientific">Aequorivita flava</name>
    <dbReference type="NCBI Taxonomy" id="3114371"/>
    <lineage>
        <taxon>Bacteria</taxon>
        <taxon>Pseudomonadati</taxon>
        <taxon>Bacteroidota</taxon>
        <taxon>Flavobacteriia</taxon>
        <taxon>Flavobacteriales</taxon>
        <taxon>Flavobacteriaceae</taxon>
        <taxon>Aequorivita</taxon>
    </lineage>
</organism>
<dbReference type="Proteomes" id="UP001388259">
    <property type="component" value="Unassembled WGS sequence"/>
</dbReference>
<dbReference type="EMBL" id="JBANCF010000006">
    <property type="protein sequence ID" value="MEM0573725.1"/>
    <property type="molecule type" value="Genomic_DNA"/>
</dbReference>